<evidence type="ECO:0000256" key="12">
    <source>
        <dbReference type="ARBA" id="ARBA00023180"/>
    </source>
</evidence>
<evidence type="ECO:0000313" key="17">
    <source>
        <dbReference type="Proteomes" id="UP001208570"/>
    </source>
</evidence>
<comment type="subcellular location">
    <subcellularLocation>
        <location evidence="1">Golgi apparatus membrane</location>
        <topology evidence="1">Single-pass type II membrane protein</topology>
    </subcellularLocation>
</comment>
<evidence type="ECO:0000256" key="1">
    <source>
        <dbReference type="ARBA" id="ARBA00004323"/>
    </source>
</evidence>
<keyword evidence="10" id="KW-0333">Golgi apparatus</keyword>
<dbReference type="InterPro" id="IPR052105">
    <property type="entry name" value="MGAT5_Glycosyltransferase"/>
</dbReference>
<dbReference type="Proteomes" id="UP001208570">
    <property type="component" value="Unassembled WGS sequence"/>
</dbReference>
<dbReference type="EC" id="2.4.1.155" evidence="4"/>
<keyword evidence="9" id="KW-1133">Transmembrane helix</keyword>
<dbReference type="InterPro" id="IPR026116">
    <property type="entry name" value="GT18_cat"/>
</dbReference>
<dbReference type="PANTHER" id="PTHR15075">
    <property type="entry name" value="ALPHA-MANNOSIDE BETA-1,6-N-ACETYLGLUCOSAMINYLTRANSFERASE"/>
    <property type="match status" value="1"/>
</dbReference>
<evidence type="ECO:0000256" key="4">
    <source>
        <dbReference type="ARBA" id="ARBA00012671"/>
    </source>
</evidence>
<comment type="caution">
    <text evidence="16">The sequence shown here is derived from an EMBL/GenBank/DDBJ whole genome shotgun (WGS) entry which is preliminary data.</text>
</comment>
<sequence length="434" mass="49305">MARITFIHLMLVLKSSPNHGQDPEMHPRKRSPGYAKIFIVPGILMTKFATRESIDKGGPLGDLLMWADVITGLYALGHNVTLLDNKETANSRLTSLLNMPINVCSIPDVIVFVDILAISQLSFTIRRHLSCRFRVLDAYGTEAAYNDPVYSHKHGYHSPWGRLSLNLKQFFTFYLGKHLIYVTPKYHWPYIEAIARNIDVYSTMSSSTRIPRFVRNLGVMSAEEYDVMLSKTKVLFGLGYPFESSGALESLARGCVFLNPKFSAKDNDVLRSRTYRKPTSRKMTSQVPYMETDIGPPYVYTVKPYVPFEFSIQGYLERLSVIVEHQDFCRCVSSQWPPLSAMTTHLGTVGQSCTEVCQHHGTACRVNPLNEWQTYCLLIMTQSTDPVACKVEIFCSVVLDHRSPYEDSAHVEFTLQNSHIFADCVSNRYPNRKP</sequence>
<keyword evidence="8" id="KW-0735">Signal-anchor</keyword>
<comment type="pathway">
    <text evidence="2">Protein modification; protein glycosylation.</text>
</comment>
<dbReference type="GO" id="GO:0006487">
    <property type="term" value="P:protein N-linked glycosylation"/>
    <property type="evidence" value="ECO:0007669"/>
    <property type="project" value="TreeGrafter"/>
</dbReference>
<keyword evidence="5" id="KW-0328">Glycosyltransferase</keyword>
<evidence type="ECO:0000256" key="5">
    <source>
        <dbReference type="ARBA" id="ARBA00022676"/>
    </source>
</evidence>
<protein>
    <recommendedName>
        <fullName evidence="4">alpha-1,6-mannosyl-glycoprotein 6-beta-N-acetylglucosaminyltransferase</fullName>
        <ecNumber evidence="4">2.4.1.155</ecNumber>
    </recommendedName>
</protein>
<proteinExistence type="inferred from homology"/>
<evidence type="ECO:0000256" key="7">
    <source>
        <dbReference type="ARBA" id="ARBA00022692"/>
    </source>
</evidence>
<evidence type="ECO:0000256" key="3">
    <source>
        <dbReference type="ARBA" id="ARBA00007477"/>
    </source>
</evidence>
<keyword evidence="7" id="KW-0812">Transmembrane</keyword>
<gene>
    <name evidence="16" type="ORF">LSH36_660g06018</name>
</gene>
<keyword evidence="11" id="KW-0472">Membrane</keyword>
<keyword evidence="6" id="KW-0808">Transferase</keyword>
<keyword evidence="14" id="KW-0732">Signal</keyword>
<organism evidence="16 17">
    <name type="scientific">Paralvinella palmiformis</name>
    <dbReference type="NCBI Taxonomy" id="53620"/>
    <lineage>
        <taxon>Eukaryota</taxon>
        <taxon>Metazoa</taxon>
        <taxon>Spiralia</taxon>
        <taxon>Lophotrochozoa</taxon>
        <taxon>Annelida</taxon>
        <taxon>Polychaeta</taxon>
        <taxon>Sedentaria</taxon>
        <taxon>Canalipalpata</taxon>
        <taxon>Terebellida</taxon>
        <taxon>Terebelliformia</taxon>
        <taxon>Alvinellidae</taxon>
        <taxon>Paralvinella</taxon>
    </lineage>
</organism>
<dbReference type="GO" id="GO:0030144">
    <property type="term" value="F:alpha-1,6-mannosylglycoprotein 6-beta-N-acetylglucosaminyltransferase activity"/>
    <property type="evidence" value="ECO:0007669"/>
    <property type="project" value="UniProtKB-EC"/>
</dbReference>
<evidence type="ECO:0000256" key="8">
    <source>
        <dbReference type="ARBA" id="ARBA00022968"/>
    </source>
</evidence>
<dbReference type="GO" id="GO:0000139">
    <property type="term" value="C:Golgi membrane"/>
    <property type="evidence" value="ECO:0007669"/>
    <property type="project" value="UniProtKB-SubCell"/>
</dbReference>
<evidence type="ECO:0000256" key="2">
    <source>
        <dbReference type="ARBA" id="ARBA00004922"/>
    </source>
</evidence>
<evidence type="ECO:0000259" key="15">
    <source>
        <dbReference type="Pfam" id="PF15024"/>
    </source>
</evidence>
<feature type="chain" id="PRO_5042162050" description="alpha-1,6-mannosyl-glycoprotein 6-beta-N-acetylglucosaminyltransferase" evidence="14">
    <location>
        <begin position="21"/>
        <end position="434"/>
    </location>
</feature>
<evidence type="ECO:0000256" key="11">
    <source>
        <dbReference type="ARBA" id="ARBA00023136"/>
    </source>
</evidence>
<reference evidence="16" key="1">
    <citation type="journal article" date="2023" name="Mol. Biol. Evol.">
        <title>Third-Generation Sequencing Reveals the Adaptive Role of the Epigenome in Three Deep-Sea Polychaetes.</title>
        <authorList>
            <person name="Perez M."/>
            <person name="Aroh O."/>
            <person name="Sun Y."/>
            <person name="Lan Y."/>
            <person name="Juniper S.K."/>
            <person name="Young C.R."/>
            <person name="Angers B."/>
            <person name="Qian P.Y."/>
        </authorList>
    </citation>
    <scope>NUCLEOTIDE SEQUENCE</scope>
    <source>
        <strain evidence="16">P08H-3</strain>
    </source>
</reference>
<evidence type="ECO:0000256" key="13">
    <source>
        <dbReference type="ARBA" id="ARBA00048243"/>
    </source>
</evidence>
<evidence type="ECO:0000313" key="16">
    <source>
        <dbReference type="EMBL" id="KAK2145757.1"/>
    </source>
</evidence>
<accession>A0AAD9J439</accession>
<dbReference type="PANTHER" id="PTHR15075:SF2">
    <property type="entry name" value="ALPHA-1,6-MANNOSYLGLYCOPROTEIN 6-BETA-N-ACETYLGLUCOSAMINYLTRANSFERASE"/>
    <property type="match status" value="1"/>
</dbReference>
<keyword evidence="17" id="KW-1185">Reference proteome</keyword>
<comment type="similarity">
    <text evidence="3">Belongs to the glycosyltransferase 18 family.</text>
</comment>
<dbReference type="Pfam" id="PF15024">
    <property type="entry name" value="Glyco_transf_18"/>
    <property type="match status" value="2"/>
</dbReference>
<feature type="signal peptide" evidence="14">
    <location>
        <begin position="1"/>
        <end position="20"/>
    </location>
</feature>
<evidence type="ECO:0000256" key="14">
    <source>
        <dbReference type="SAM" id="SignalP"/>
    </source>
</evidence>
<dbReference type="AlphaFoldDB" id="A0AAD9J439"/>
<evidence type="ECO:0000256" key="10">
    <source>
        <dbReference type="ARBA" id="ARBA00023034"/>
    </source>
</evidence>
<evidence type="ECO:0000256" key="6">
    <source>
        <dbReference type="ARBA" id="ARBA00022679"/>
    </source>
</evidence>
<comment type="catalytic activity">
    <reaction evidence="13">
        <text>N(4)-{beta-D-GlcNAc-(1-&gt;2)-[beta-D-GlcNAc-(1-&gt;4)]-alpha-D-Man-(1-&gt;3)-[beta-D-GlcNAc-(1-&gt;2)-alpha-D-Man-(1-&gt;6)]-beta-D-Man-(1-&gt;4)-beta-D-GlcNAc-(1-&gt;4)-beta-D-GlcNAc}-L-asparaginyl-[protein] + UDP-N-acetyl-alpha-D-glucosamine = N(4)-{beta-D-GlcNAc-(1-&gt;2)-[beta-D-GlcNAc-(1-&gt;4)]-alpha-D-Man-(1-&gt;3)-[beta-D-GlcNAc-(1-&gt;2)-[beta-D-GlcNAc-(1-&gt;6)]-alpha-D-Man-(1-&gt;6)]-beta-D-Man-(1-&gt;4)-beta-D-GlcNAc-(1-&gt;4)-beta-D-GlcNAc}-L-asparaginyl-[protein] + UDP + H(+)</text>
        <dbReference type="Rhea" id="RHEA:16921"/>
        <dbReference type="Rhea" id="RHEA-COMP:14374"/>
        <dbReference type="Rhea" id="RHEA-COMP:14377"/>
        <dbReference type="ChEBI" id="CHEBI:15378"/>
        <dbReference type="ChEBI" id="CHEBI:57705"/>
        <dbReference type="ChEBI" id="CHEBI:58223"/>
        <dbReference type="ChEBI" id="CHEBI:139507"/>
        <dbReference type="ChEBI" id="CHEBI:139510"/>
        <dbReference type="EC" id="2.4.1.155"/>
    </reaction>
</comment>
<feature type="domain" description="Glycosyltransferase family 18 catalytic" evidence="15">
    <location>
        <begin position="189"/>
        <end position="302"/>
    </location>
</feature>
<keyword evidence="12" id="KW-0325">Glycoprotein</keyword>
<dbReference type="EMBL" id="JAODUP010000660">
    <property type="protein sequence ID" value="KAK2145757.1"/>
    <property type="molecule type" value="Genomic_DNA"/>
</dbReference>
<name>A0AAD9J439_9ANNE</name>
<evidence type="ECO:0000256" key="9">
    <source>
        <dbReference type="ARBA" id="ARBA00022989"/>
    </source>
</evidence>
<feature type="domain" description="Glycosyltransferase family 18 catalytic" evidence="15">
    <location>
        <begin position="34"/>
        <end position="174"/>
    </location>
</feature>